<dbReference type="InterPro" id="IPR019288">
    <property type="entry name" value="3'-5'_exonuclease_PolB-like"/>
</dbReference>
<gene>
    <name evidence="2" type="ORF">ACFOOI_14570</name>
</gene>
<organism evidence="2 3">
    <name type="scientific">Lacihabitans lacunae</name>
    <dbReference type="NCBI Taxonomy" id="1028214"/>
    <lineage>
        <taxon>Bacteria</taxon>
        <taxon>Pseudomonadati</taxon>
        <taxon>Bacteroidota</taxon>
        <taxon>Cytophagia</taxon>
        <taxon>Cytophagales</taxon>
        <taxon>Leadbetterellaceae</taxon>
        <taxon>Lacihabitans</taxon>
    </lineage>
</organism>
<dbReference type="Pfam" id="PF10108">
    <property type="entry name" value="DNA_pol_B_exo2"/>
    <property type="match status" value="1"/>
</dbReference>
<accession>A0ABV7YX22</accession>
<dbReference type="GO" id="GO:0004527">
    <property type="term" value="F:exonuclease activity"/>
    <property type="evidence" value="ECO:0007669"/>
    <property type="project" value="UniProtKB-KW"/>
</dbReference>
<dbReference type="EMBL" id="JBHRYQ010000001">
    <property type="protein sequence ID" value="MFC3811884.1"/>
    <property type="molecule type" value="Genomic_DNA"/>
</dbReference>
<dbReference type="InterPro" id="IPR012337">
    <property type="entry name" value="RNaseH-like_sf"/>
</dbReference>
<evidence type="ECO:0000259" key="1">
    <source>
        <dbReference type="Pfam" id="PF10108"/>
    </source>
</evidence>
<dbReference type="EC" id="3.1.-.-" evidence="2"/>
<name>A0ABV7YX22_9BACT</name>
<dbReference type="CDD" id="cd05782">
    <property type="entry name" value="DNA_polB_like1_exo"/>
    <property type="match status" value="1"/>
</dbReference>
<dbReference type="RefSeq" id="WP_379838736.1">
    <property type="nucleotide sequence ID" value="NZ_JBHRYQ010000001.1"/>
</dbReference>
<dbReference type="InterPro" id="IPR036397">
    <property type="entry name" value="RNaseH_sf"/>
</dbReference>
<dbReference type="SUPFAM" id="SSF53098">
    <property type="entry name" value="Ribonuclease H-like"/>
    <property type="match status" value="1"/>
</dbReference>
<dbReference type="Gene3D" id="3.30.420.10">
    <property type="entry name" value="Ribonuclease H-like superfamily/Ribonuclease H"/>
    <property type="match status" value="1"/>
</dbReference>
<comment type="caution">
    <text evidence="2">The sequence shown here is derived from an EMBL/GenBank/DDBJ whole genome shotgun (WGS) entry which is preliminary data.</text>
</comment>
<evidence type="ECO:0000313" key="2">
    <source>
        <dbReference type="EMBL" id="MFC3811884.1"/>
    </source>
</evidence>
<keyword evidence="3" id="KW-1185">Reference proteome</keyword>
<keyword evidence="2" id="KW-0540">Nuclease</keyword>
<dbReference type="Proteomes" id="UP001595616">
    <property type="component" value="Unassembled WGS sequence"/>
</dbReference>
<reference evidence="3" key="1">
    <citation type="journal article" date="2019" name="Int. J. Syst. Evol. Microbiol.">
        <title>The Global Catalogue of Microorganisms (GCM) 10K type strain sequencing project: providing services to taxonomists for standard genome sequencing and annotation.</title>
        <authorList>
            <consortium name="The Broad Institute Genomics Platform"/>
            <consortium name="The Broad Institute Genome Sequencing Center for Infectious Disease"/>
            <person name="Wu L."/>
            <person name="Ma J."/>
        </authorList>
    </citation>
    <scope>NUCLEOTIDE SEQUENCE [LARGE SCALE GENOMIC DNA]</scope>
    <source>
        <strain evidence="3">CECT 7956</strain>
    </source>
</reference>
<protein>
    <submittedName>
        <fullName evidence="2">3'-5' exonuclease</fullName>
        <ecNumber evidence="2">3.1.-.-</ecNumber>
    </submittedName>
</protein>
<keyword evidence="2" id="KW-0269">Exonuclease</keyword>
<evidence type="ECO:0000313" key="3">
    <source>
        <dbReference type="Proteomes" id="UP001595616"/>
    </source>
</evidence>
<feature type="domain" description="Predicted 3'-5' exonuclease PolB-like" evidence="1">
    <location>
        <begin position="82"/>
        <end position="229"/>
    </location>
</feature>
<keyword evidence="2" id="KW-0378">Hydrolase</keyword>
<sequence length="242" mass="27929">MAEPKLLLKNILFIDIETVSLEAEFSLLPERLQALWEKKAAKLKNEDELSPAEMFFARAAIYAEFGKVLCIGVGGFFDNQKGEQIFKVKTLRADSEKELLLMFKNTLENHTAKQKLTLCAHNGKEFDYPYLCRRMLINGIKLPEVLDISSKKPWEVFHLDTLEFWKFGDYKNFTSLDLLAAIFDIPSSKNNIDGSEVNKTYYLEKDEDKIAEYCREDVVVLAQLYLKLNGLEIIKSENIRRA</sequence>
<proteinExistence type="predicted"/>